<evidence type="ECO:0000256" key="1">
    <source>
        <dbReference type="SAM" id="Phobius"/>
    </source>
</evidence>
<proteinExistence type="predicted"/>
<dbReference type="EMBL" id="CP037933">
    <property type="protein sequence ID" value="QBN17587.1"/>
    <property type="molecule type" value="Genomic_DNA"/>
</dbReference>
<evidence type="ECO:0008006" key="4">
    <source>
        <dbReference type="Google" id="ProtNLM"/>
    </source>
</evidence>
<sequence>MKQLLFTNWHPMRWVRLAFALFLFVQAFTTKEWFFIAFGLFFLVQAVFNLGCGPKGCALPNNKFSKK</sequence>
<feature type="transmembrane region" description="Helical" evidence="1">
    <location>
        <begin position="12"/>
        <end position="28"/>
    </location>
</feature>
<evidence type="ECO:0000313" key="3">
    <source>
        <dbReference type="Proteomes" id="UP000291124"/>
    </source>
</evidence>
<keyword evidence="1" id="KW-0812">Transmembrane</keyword>
<organism evidence="2 3">
    <name type="scientific">Flavobacterium nackdongense</name>
    <dbReference type="NCBI Taxonomy" id="2547394"/>
    <lineage>
        <taxon>Bacteria</taxon>
        <taxon>Pseudomonadati</taxon>
        <taxon>Bacteroidota</taxon>
        <taxon>Flavobacteriia</taxon>
        <taxon>Flavobacteriales</taxon>
        <taxon>Flavobacteriaceae</taxon>
        <taxon>Flavobacterium</taxon>
    </lineage>
</organism>
<reference evidence="3" key="1">
    <citation type="submission" date="2019-03" db="EMBL/GenBank/DDBJ databases">
        <title>Flavobacterium sp.</title>
        <authorList>
            <person name="Kim H."/>
        </authorList>
    </citation>
    <scope>NUCLEOTIDE SEQUENCE [LARGE SCALE GENOMIC DNA]</scope>
    <source>
        <strain evidence="3">GS13</strain>
    </source>
</reference>
<accession>A0A4P6YAG0</accession>
<protein>
    <recommendedName>
        <fullName evidence="4">DUF2892 domain-containing protein</fullName>
    </recommendedName>
</protein>
<evidence type="ECO:0000313" key="2">
    <source>
        <dbReference type="EMBL" id="QBN17587.1"/>
    </source>
</evidence>
<keyword evidence="3" id="KW-1185">Reference proteome</keyword>
<name>A0A4P6YAG0_9FLAO</name>
<keyword evidence="1" id="KW-0472">Membrane</keyword>
<feature type="transmembrane region" description="Helical" evidence="1">
    <location>
        <begin position="34"/>
        <end position="53"/>
    </location>
</feature>
<dbReference type="OrthoDB" id="1049592at2"/>
<dbReference type="Proteomes" id="UP000291124">
    <property type="component" value="Chromosome"/>
</dbReference>
<dbReference type="AlphaFoldDB" id="A0A4P6YAG0"/>
<dbReference type="KEGG" id="fnk:E1750_01820"/>
<gene>
    <name evidence="2" type="ORF">E1750_01820</name>
</gene>
<keyword evidence="1" id="KW-1133">Transmembrane helix</keyword>